<dbReference type="Proteomes" id="UP000796761">
    <property type="component" value="Unassembled WGS sequence"/>
</dbReference>
<proteinExistence type="predicted"/>
<comment type="caution">
    <text evidence="1">The sequence shown here is derived from an EMBL/GenBank/DDBJ whole genome shotgun (WGS) entry which is preliminary data.</text>
</comment>
<dbReference type="OrthoDB" id="416454at2759"/>
<dbReference type="AlphaFoldDB" id="A0A8K1LUN9"/>
<sequence>MSLRSLSKAKPAISEKQSLRTMTIFLLRQHQVDLLEGRKALQKDLDRLDQWVEANGMRFNKVNCQVLYLDHSNPRQHDKLREEWLLGSCPVGKDMGCWLTVTQHEPVCAQVAKKANGILASISNSLASRTRAMIIPLYLALIPLQGLLSSETANSISQFGFLCRPTNYAFSSCIQLETNRLAIESASCNKIYASAIECISAPDSLAACTWWLSRQQDSIPWILVDKISIIQLGKYIMQWVSNWLTDRQALKGGLDKSEDWASTNHMEFNKVKCWILHLGWGSSRGMDRLGNETLKNSTVERDLGVLVDGKLNGVIVAKMYDLAFGLIKLHPIGLCPSIQPCQVSLQSPPTFQQMDTCSQLNVICKFTNERVNILIHVINKDIEQSWPQHTPLRDTTGDCPQLDAAPLTSTLWARPSSQFLTQQGVLLSKPWAASFSRSVLWETVSRALLKSKYTTSTAFPASTRQVTWS</sequence>
<evidence type="ECO:0000313" key="2">
    <source>
        <dbReference type="Proteomes" id="UP000796761"/>
    </source>
</evidence>
<reference evidence="1" key="1">
    <citation type="submission" date="2019-04" db="EMBL/GenBank/DDBJ databases">
        <title>Genome assembly of Zosterops borbonicus 15179.</title>
        <authorList>
            <person name="Leroy T."/>
            <person name="Anselmetti Y."/>
            <person name="Tilak M.-K."/>
            <person name="Nabholz B."/>
        </authorList>
    </citation>
    <scope>NUCLEOTIDE SEQUENCE</scope>
    <source>
        <strain evidence="1">HGM_15179</strain>
        <tissue evidence="1">Muscle</tissue>
    </source>
</reference>
<keyword evidence="2" id="KW-1185">Reference proteome</keyword>
<evidence type="ECO:0000313" key="1">
    <source>
        <dbReference type="EMBL" id="TRZ26596.1"/>
    </source>
</evidence>
<gene>
    <name evidence="1" type="ORF">HGM15179_000537</name>
</gene>
<organism evidence="1 2">
    <name type="scientific">Zosterops borbonicus</name>
    <dbReference type="NCBI Taxonomy" id="364589"/>
    <lineage>
        <taxon>Eukaryota</taxon>
        <taxon>Metazoa</taxon>
        <taxon>Chordata</taxon>
        <taxon>Craniata</taxon>
        <taxon>Vertebrata</taxon>
        <taxon>Euteleostomi</taxon>
        <taxon>Archelosauria</taxon>
        <taxon>Archosauria</taxon>
        <taxon>Dinosauria</taxon>
        <taxon>Saurischia</taxon>
        <taxon>Theropoda</taxon>
        <taxon>Coelurosauria</taxon>
        <taxon>Aves</taxon>
        <taxon>Neognathae</taxon>
        <taxon>Neoaves</taxon>
        <taxon>Telluraves</taxon>
        <taxon>Australaves</taxon>
        <taxon>Passeriformes</taxon>
        <taxon>Sylvioidea</taxon>
        <taxon>Zosteropidae</taxon>
        <taxon>Zosterops</taxon>
    </lineage>
</organism>
<protein>
    <recommendedName>
        <fullName evidence="3">Rna-directed dna polymerase from mobile element jockey-like</fullName>
    </recommendedName>
</protein>
<evidence type="ECO:0008006" key="3">
    <source>
        <dbReference type="Google" id="ProtNLM"/>
    </source>
</evidence>
<accession>A0A8K1LUN9</accession>
<name>A0A8K1LUN9_9PASS</name>
<dbReference type="PANTHER" id="PTHR33332">
    <property type="entry name" value="REVERSE TRANSCRIPTASE DOMAIN-CONTAINING PROTEIN"/>
    <property type="match status" value="1"/>
</dbReference>
<dbReference type="EMBL" id="SWJQ01000009">
    <property type="protein sequence ID" value="TRZ26596.1"/>
    <property type="molecule type" value="Genomic_DNA"/>
</dbReference>